<gene>
    <name evidence="2" type="ORF">JMUB590_2563</name>
</gene>
<reference evidence="2 3" key="1">
    <citation type="submission" date="2018-05" db="EMBL/GenBank/DDBJ databases">
        <title>Complete genome sequencing of three human clinical isolates of Staphylococcus caprae reveals virulence factors similar to those of S. epidermidis and S. capitis.</title>
        <authorList>
            <person name="Watanabe S."/>
            <person name="Cui L."/>
        </authorList>
    </citation>
    <scope>NUCLEOTIDE SEQUENCE [LARGE SCALE GENOMIC DNA]</scope>
    <source>
        <strain evidence="2 3">JMUB590</strain>
    </source>
</reference>
<dbReference type="RefSeq" id="WP_037541783.1">
    <property type="nucleotide sequence ID" value="NZ_AP018585.1"/>
</dbReference>
<keyword evidence="1" id="KW-0812">Transmembrane</keyword>
<evidence type="ECO:0008006" key="4">
    <source>
        <dbReference type="Google" id="ProtNLM"/>
    </source>
</evidence>
<keyword evidence="3" id="KW-1185">Reference proteome</keyword>
<keyword evidence="1" id="KW-0472">Membrane</keyword>
<dbReference type="GeneID" id="58052259"/>
<organism evidence="2 3">
    <name type="scientific">Staphylococcus caprae</name>
    <dbReference type="NCBI Taxonomy" id="29380"/>
    <lineage>
        <taxon>Bacteria</taxon>
        <taxon>Bacillati</taxon>
        <taxon>Bacillota</taxon>
        <taxon>Bacilli</taxon>
        <taxon>Bacillales</taxon>
        <taxon>Staphylococcaceae</taxon>
        <taxon>Staphylococcus</taxon>
    </lineage>
</organism>
<dbReference type="InterPro" id="IPR049869">
    <property type="entry name" value="VraH"/>
</dbReference>
<evidence type="ECO:0000313" key="2">
    <source>
        <dbReference type="EMBL" id="BBD93600.1"/>
    </source>
</evidence>
<sequence>MKIKDLIKQSYEDLKNLTINWFNILVLVAAVFILSNIITPIAGVPIGLLGGAYYLKRREEKENK</sequence>
<evidence type="ECO:0000313" key="3">
    <source>
        <dbReference type="Proteomes" id="UP000274772"/>
    </source>
</evidence>
<keyword evidence="1" id="KW-1133">Transmembrane helix</keyword>
<dbReference type="Proteomes" id="UP000274772">
    <property type="component" value="Chromosome"/>
</dbReference>
<feature type="transmembrane region" description="Helical" evidence="1">
    <location>
        <begin position="24"/>
        <end position="55"/>
    </location>
</feature>
<dbReference type="EMBL" id="AP018586">
    <property type="protein sequence ID" value="BBD93600.1"/>
    <property type="molecule type" value="Genomic_DNA"/>
</dbReference>
<proteinExistence type="predicted"/>
<protein>
    <recommendedName>
        <fullName evidence="4">Peptide resistance ABC transporter activity modulator VraH</fullName>
    </recommendedName>
</protein>
<accession>A0ABM7FW80</accession>
<dbReference type="NCBIfam" id="NF033835">
    <property type="entry name" value="VraH_fam"/>
    <property type="match status" value="1"/>
</dbReference>
<name>A0ABM7FW80_9STAP</name>
<evidence type="ECO:0000256" key="1">
    <source>
        <dbReference type="SAM" id="Phobius"/>
    </source>
</evidence>